<dbReference type="PANTHER" id="PTHR30093">
    <property type="entry name" value="GENERAL SECRETION PATHWAY PROTEIN G"/>
    <property type="match status" value="1"/>
</dbReference>
<dbReference type="Proteomes" id="UP000640531">
    <property type="component" value="Unassembled WGS sequence"/>
</dbReference>
<evidence type="ECO:0000256" key="1">
    <source>
        <dbReference type="ARBA" id="ARBA00004167"/>
    </source>
</evidence>
<dbReference type="EMBL" id="JACJST010000007">
    <property type="protein sequence ID" value="MBD2568149.1"/>
    <property type="molecule type" value="Genomic_DNA"/>
</dbReference>
<dbReference type="PROSITE" id="PS00409">
    <property type="entry name" value="PROKAR_NTER_METHYL"/>
    <property type="match status" value="1"/>
</dbReference>
<dbReference type="InterPro" id="IPR012902">
    <property type="entry name" value="N_methyl_site"/>
</dbReference>
<feature type="transmembrane region" description="Helical" evidence="6">
    <location>
        <begin position="21"/>
        <end position="47"/>
    </location>
</feature>
<dbReference type="InterPro" id="IPR045584">
    <property type="entry name" value="Pilin-like"/>
</dbReference>
<dbReference type="InterPro" id="IPR031975">
    <property type="entry name" value="Pilin_GH"/>
</dbReference>
<keyword evidence="4 6" id="KW-1133">Transmembrane helix</keyword>
<keyword evidence="8" id="KW-1185">Reference proteome</keyword>
<evidence type="ECO:0000313" key="7">
    <source>
        <dbReference type="EMBL" id="MBD2568149.1"/>
    </source>
</evidence>
<keyword evidence="3 6" id="KW-0812">Transmembrane</keyword>
<dbReference type="RefSeq" id="WP_190713816.1">
    <property type="nucleotide sequence ID" value="NZ_JACJST010000007.1"/>
</dbReference>
<dbReference type="SUPFAM" id="SSF54523">
    <property type="entry name" value="Pili subunits"/>
    <property type="match status" value="1"/>
</dbReference>
<comment type="subcellular location">
    <subcellularLocation>
        <location evidence="1">Membrane</location>
        <topology evidence="1">Single-pass membrane protein</topology>
    </subcellularLocation>
</comment>
<protein>
    <submittedName>
        <fullName evidence="7">Type IV pilin-like G/H family protein</fullName>
    </submittedName>
</protein>
<dbReference type="Pfam" id="PF16734">
    <property type="entry name" value="Pilin_GH"/>
    <property type="match status" value="1"/>
</dbReference>
<evidence type="ECO:0000256" key="4">
    <source>
        <dbReference type="ARBA" id="ARBA00022989"/>
    </source>
</evidence>
<sequence>MKTELKAKFIQHLLGKKKENEGFTLIELLVVIIIIGILSAIALPSFLNQANKARESEGKQYAGSMNRGQQTYYLENQRFASQITLMGLGIATKTTNYTYKLEKSAGGALDAAGALVAVLNVADPVNPTNLRSFIGATDLIQSGGATTTTAILCQKKDAGAYAANGVNVATAVDTTAPTCNGTNGFKAIE</sequence>
<dbReference type="Gene3D" id="3.30.700.10">
    <property type="entry name" value="Glycoprotein, Type 4 Pilin"/>
    <property type="match status" value="1"/>
</dbReference>
<evidence type="ECO:0000256" key="6">
    <source>
        <dbReference type="SAM" id="Phobius"/>
    </source>
</evidence>
<name>A0ABR8FGV9_9NOST</name>
<evidence type="ECO:0000313" key="8">
    <source>
        <dbReference type="Proteomes" id="UP000640531"/>
    </source>
</evidence>
<proteinExistence type="predicted"/>
<dbReference type="PANTHER" id="PTHR30093:SF44">
    <property type="entry name" value="TYPE II SECRETION SYSTEM CORE PROTEIN G"/>
    <property type="match status" value="1"/>
</dbReference>
<keyword evidence="2" id="KW-0488">Methylation</keyword>
<accession>A0ABR8FGV9</accession>
<evidence type="ECO:0000256" key="5">
    <source>
        <dbReference type="ARBA" id="ARBA00023136"/>
    </source>
</evidence>
<reference evidence="7 8" key="1">
    <citation type="journal article" date="2020" name="ISME J.">
        <title>Comparative genomics reveals insights into cyanobacterial evolution and habitat adaptation.</title>
        <authorList>
            <person name="Chen M.Y."/>
            <person name="Teng W.K."/>
            <person name="Zhao L."/>
            <person name="Hu C.X."/>
            <person name="Zhou Y.K."/>
            <person name="Han B.P."/>
            <person name="Song L.R."/>
            <person name="Shu W.S."/>
        </authorList>
    </citation>
    <scope>NUCLEOTIDE SEQUENCE [LARGE SCALE GENOMIC DNA]</scope>
    <source>
        <strain evidence="7 8">FACHB-196</strain>
    </source>
</reference>
<dbReference type="Pfam" id="PF07963">
    <property type="entry name" value="N_methyl"/>
    <property type="match status" value="1"/>
</dbReference>
<evidence type="ECO:0000256" key="2">
    <source>
        <dbReference type="ARBA" id="ARBA00022481"/>
    </source>
</evidence>
<dbReference type="NCBIfam" id="TIGR02532">
    <property type="entry name" value="IV_pilin_GFxxxE"/>
    <property type="match status" value="1"/>
</dbReference>
<comment type="caution">
    <text evidence="7">The sequence shown here is derived from an EMBL/GenBank/DDBJ whole genome shotgun (WGS) entry which is preliminary data.</text>
</comment>
<gene>
    <name evidence="7" type="ORF">H6G59_09590</name>
</gene>
<keyword evidence="5 6" id="KW-0472">Membrane</keyword>
<evidence type="ECO:0000256" key="3">
    <source>
        <dbReference type="ARBA" id="ARBA00022692"/>
    </source>
</evidence>
<organism evidence="7 8">
    <name type="scientific">Anabaena lutea FACHB-196</name>
    <dbReference type="NCBI Taxonomy" id="2692881"/>
    <lineage>
        <taxon>Bacteria</taxon>
        <taxon>Bacillati</taxon>
        <taxon>Cyanobacteriota</taxon>
        <taxon>Cyanophyceae</taxon>
        <taxon>Nostocales</taxon>
        <taxon>Nostocaceae</taxon>
        <taxon>Anabaena</taxon>
    </lineage>
</organism>